<name>M3B7P5_SPHMS</name>
<dbReference type="Pfam" id="PF00443">
    <property type="entry name" value="UCH"/>
    <property type="match status" value="1"/>
</dbReference>
<dbReference type="STRING" id="692275.M3B7P5"/>
<dbReference type="HOGENOM" id="CLU_1797674_0_0_1"/>
<dbReference type="RefSeq" id="XP_016763993.1">
    <property type="nucleotide sequence ID" value="XM_016908670.1"/>
</dbReference>
<dbReference type="PANTHER" id="PTHR24006:SF827">
    <property type="entry name" value="UBIQUITIN CARBOXYL-TERMINAL HYDROLASE 34"/>
    <property type="match status" value="1"/>
</dbReference>
<sequence>MRAQSRPGYTAPAQQRYIRLTSCPDVLVIQLTRTALDLYGNEFKVMTDHDFPEILDLSEYLADPTAQVRYRFSGMVAHHGNEIGAGHYIAGVRGAVEGSGFRLINDSRKVVSTNNFADIQQPIWDKKDRFQPYVLYYTKIRGKK</sequence>
<dbReference type="AlphaFoldDB" id="M3B7P5"/>
<dbReference type="eggNOG" id="KOG1865">
    <property type="taxonomic scope" value="Eukaryota"/>
</dbReference>
<proteinExistence type="predicted"/>
<dbReference type="Gene3D" id="3.90.70.10">
    <property type="entry name" value="Cysteine proteinases"/>
    <property type="match status" value="1"/>
</dbReference>
<dbReference type="GO" id="GO:0016579">
    <property type="term" value="P:protein deubiquitination"/>
    <property type="evidence" value="ECO:0007669"/>
    <property type="project" value="InterPro"/>
</dbReference>
<dbReference type="PROSITE" id="PS50235">
    <property type="entry name" value="USP_3"/>
    <property type="match status" value="1"/>
</dbReference>
<dbReference type="InterPro" id="IPR038765">
    <property type="entry name" value="Papain-like_cys_pep_sf"/>
</dbReference>
<feature type="domain" description="USP" evidence="1">
    <location>
        <begin position="1"/>
        <end position="140"/>
    </location>
</feature>
<dbReference type="EMBL" id="KB456261">
    <property type="protein sequence ID" value="EMF15872.1"/>
    <property type="molecule type" value="Genomic_DNA"/>
</dbReference>
<dbReference type="GO" id="GO:0005829">
    <property type="term" value="C:cytosol"/>
    <property type="evidence" value="ECO:0007669"/>
    <property type="project" value="TreeGrafter"/>
</dbReference>
<accession>M3B7P5</accession>
<gene>
    <name evidence="2" type="ORF">SEPMUDRAFT_37461</name>
</gene>
<dbReference type="InterPro" id="IPR028889">
    <property type="entry name" value="USP"/>
</dbReference>
<dbReference type="GO" id="GO:0005634">
    <property type="term" value="C:nucleus"/>
    <property type="evidence" value="ECO:0007669"/>
    <property type="project" value="TreeGrafter"/>
</dbReference>
<dbReference type="Proteomes" id="UP000016931">
    <property type="component" value="Unassembled WGS sequence"/>
</dbReference>
<evidence type="ECO:0000313" key="3">
    <source>
        <dbReference type="Proteomes" id="UP000016931"/>
    </source>
</evidence>
<keyword evidence="3" id="KW-1185">Reference proteome</keyword>
<dbReference type="InterPro" id="IPR001394">
    <property type="entry name" value="Peptidase_C19_UCH"/>
</dbReference>
<organism evidence="2 3">
    <name type="scientific">Sphaerulina musiva (strain SO2202)</name>
    <name type="common">Poplar stem canker fungus</name>
    <name type="synonym">Septoria musiva</name>
    <dbReference type="NCBI Taxonomy" id="692275"/>
    <lineage>
        <taxon>Eukaryota</taxon>
        <taxon>Fungi</taxon>
        <taxon>Dikarya</taxon>
        <taxon>Ascomycota</taxon>
        <taxon>Pezizomycotina</taxon>
        <taxon>Dothideomycetes</taxon>
        <taxon>Dothideomycetidae</taxon>
        <taxon>Mycosphaerellales</taxon>
        <taxon>Mycosphaerellaceae</taxon>
        <taxon>Sphaerulina</taxon>
    </lineage>
</organism>
<dbReference type="CDD" id="cd02257">
    <property type="entry name" value="Peptidase_C19"/>
    <property type="match status" value="1"/>
</dbReference>
<dbReference type="SUPFAM" id="SSF54001">
    <property type="entry name" value="Cysteine proteinases"/>
    <property type="match status" value="1"/>
</dbReference>
<dbReference type="GO" id="GO:0004843">
    <property type="term" value="F:cysteine-type deubiquitinase activity"/>
    <property type="evidence" value="ECO:0007669"/>
    <property type="project" value="InterPro"/>
</dbReference>
<protein>
    <submittedName>
        <fullName evidence="2">Cysteine proteinase</fullName>
    </submittedName>
</protein>
<dbReference type="GeneID" id="27905807"/>
<dbReference type="PANTHER" id="PTHR24006">
    <property type="entry name" value="UBIQUITIN CARBOXYL-TERMINAL HYDROLASE"/>
    <property type="match status" value="1"/>
</dbReference>
<reference evidence="2 3" key="1">
    <citation type="journal article" date="2012" name="PLoS Pathog.">
        <title>Diverse lifestyles and strategies of plant pathogenesis encoded in the genomes of eighteen Dothideomycetes fungi.</title>
        <authorList>
            <person name="Ohm R.A."/>
            <person name="Feau N."/>
            <person name="Henrissat B."/>
            <person name="Schoch C.L."/>
            <person name="Horwitz B.A."/>
            <person name="Barry K.W."/>
            <person name="Condon B.J."/>
            <person name="Copeland A.C."/>
            <person name="Dhillon B."/>
            <person name="Glaser F."/>
            <person name="Hesse C.N."/>
            <person name="Kosti I."/>
            <person name="LaButti K."/>
            <person name="Lindquist E.A."/>
            <person name="Lucas S."/>
            <person name="Salamov A.A."/>
            <person name="Bradshaw R.E."/>
            <person name="Ciuffetti L."/>
            <person name="Hamelin R.C."/>
            <person name="Kema G.H.J."/>
            <person name="Lawrence C."/>
            <person name="Scott J.A."/>
            <person name="Spatafora J.W."/>
            <person name="Turgeon B.G."/>
            <person name="de Wit P.J.G.M."/>
            <person name="Zhong S."/>
            <person name="Goodwin S.B."/>
            <person name="Grigoriev I.V."/>
        </authorList>
    </citation>
    <scope>NUCLEOTIDE SEQUENCE [LARGE SCALE GENOMIC DNA]</scope>
    <source>
        <strain evidence="2 3">SO2202</strain>
    </source>
</reference>
<evidence type="ECO:0000259" key="1">
    <source>
        <dbReference type="PROSITE" id="PS50235"/>
    </source>
</evidence>
<evidence type="ECO:0000313" key="2">
    <source>
        <dbReference type="EMBL" id="EMF15872.1"/>
    </source>
</evidence>
<dbReference type="OrthoDB" id="289038at2759"/>
<dbReference type="InterPro" id="IPR050164">
    <property type="entry name" value="Peptidase_C19"/>
</dbReference>